<organism evidence="5">
    <name type="scientific">Pinguiococcus pyrenoidosus</name>
    <dbReference type="NCBI Taxonomy" id="172671"/>
    <lineage>
        <taxon>Eukaryota</taxon>
        <taxon>Sar</taxon>
        <taxon>Stramenopiles</taxon>
        <taxon>Ochrophyta</taxon>
        <taxon>Pinguiophyceae</taxon>
        <taxon>Pinguiochrysidales</taxon>
        <taxon>Pinguiochrysidaceae</taxon>
        <taxon>Pinguiococcus</taxon>
    </lineage>
</organism>
<dbReference type="AlphaFoldDB" id="A0A7R9YAV3"/>
<dbReference type="EMBL" id="HBEA01007629">
    <property type="protein sequence ID" value="CAD8256360.1"/>
    <property type="molecule type" value="Transcribed_RNA"/>
</dbReference>
<protein>
    <recommendedName>
        <fullName evidence="6">CRAL-TRIO domain-containing protein</fullName>
    </recommendedName>
</protein>
<reference evidence="5" key="1">
    <citation type="submission" date="2021-01" db="EMBL/GenBank/DDBJ databases">
        <authorList>
            <person name="Corre E."/>
            <person name="Pelletier E."/>
            <person name="Niang G."/>
            <person name="Scheremetjew M."/>
            <person name="Finn R."/>
            <person name="Kale V."/>
            <person name="Holt S."/>
            <person name="Cochrane G."/>
            <person name="Meng A."/>
            <person name="Brown T."/>
            <person name="Cohen L."/>
        </authorList>
    </citation>
    <scope>NUCLEOTIDE SEQUENCE</scope>
    <source>
        <strain evidence="5">CCMP2078</strain>
    </source>
</reference>
<evidence type="ECO:0000259" key="4">
    <source>
        <dbReference type="PROSITE" id="PS50191"/>
    </source>
</evidence>
<evidence type="ECO:0008006" key="6">
    <source>
        <dbReference type="Google" id="ProtNLM"/>
    </source>
</evidence>
<dbReference type="SUPFAM" id="SSF52087">
    <property type="entry name" value="CRAL/TRIO domain"/>
    <property type="match status" value="1"/>
</dbReference>
<sequence length="545" mass="61436">MASDDATYSVAVESRLKRSRPEAVALPADVDEGVELWRIARDLQTHLKPRTRWHKYRLRRNVFFACDAVDFLVTERYASSRQQATELGKKLQEAQLIEHSCRTDKPFSDSESAFRFREPTLARQSSLLAQTFQDDDESSCDEASGAEEVKGEDADDDDLSRMVTAVKDEARRLRHEVRSLRAARMQAECQTGAWKLVCAVVVAGFVFQLVGWKYGSAAISLVGVAAYNYANVETSMQMANEMCPSVADSGVCEDFGSPLVLPSAPGRLRRQPSVIRERVRRLRGGLEREHPDLDSRVFTDDYLKNVLAQPDKKNATQPRSVGYALEKLKNAVRFQKQQQVRPPEELTEYLKTGSLYWYGYDTHGRPVLWVRPSKKDYSKFSLDAELQMHNLMIDYGIRNLLHDKVTTFCICADTGAMGLTQVRPSLMRGILNIVTKAHPDRLGALYAGPVNPALKTVHAMMSSVMPANLRRKINLCSDAREDLKGLLLPPEGDITPGNEYAAIPDFLGGTKSHAEVFDENGDFSFQKMHEFMVVRRNEVIHRKND</sequence>
<dbReference type="Pfam" id="PF00610">
    <property type="entry name" value="DEP"/>
    <property type="match status" value="1"/>
</dbReference>
<evidence type="ECO:0000256" key="2">
    <source>
        <dbReference type="SAM" id="MobiDB-lite"/>
    </source>
</evidence>
<dbReference type="GO" id="GO:0008526">
    <property type="term" value="F:phosphatidylinositol transfer activity"/>
    <property type="evidence" value="ECO:0007669"/>
    <property type="project" value="TreeGrafter"/>
</dbReference>
<dbReference type="GO" id="GO:0035556">
    <property type="term" value="P:intracellular signal transduction"/>
    <property type="evidence" value="ECO:0007669"/>
    <property type="project" value="InterPro"/>
</dbReference>
<evidence type="ECO:0000313" key="5">
    <source>
        <dbReference type="EMBL" id="CAD8256360.1"/>
    </source>
</evidence>
<dbReference type="InterPro" id="IPR052578">
    <property type="entry name" value="PI_Transfer_CRAL-TRIO"/>
</dbReference>
<evidence type="ECO:0000259" key="3">
    <source>
        <dbReference type="PROSITE" id="PS50186"/>
    </source>
</evidence>
<dbReference type="Pfam" id="PF00650">
    <property type="entry name" value="CRAL_TRIO"/>
    <property type="match status" value="1"/>
</dbReference>
<dbReference type="Gene3D" id="1.10.10.10">
    <property type="entry name" value="Winged helix-like DNA-binding domain superfamily/Winged helix DNA-binding domain"/>
    <property type="match status" value="1"/>
</dbReference>
<dbReference type="PROSITE" id="PS50186">
    <property type="entry name" value="DEP"/>
    <property type="match status" value="1"/>
</dbReference>
<dbReference type="InterPro" id="IPR036390">
    <property type="entry name" value="WH_DNA-bd_sf"/>
</dbReference>
<dbReference type="InterPro" id="IPR036865">
    <property type="entry name" value="CRAL-TRIO_dom_sf"/>
</dbReference>
<gene>
    <name evidence="5" type="ORF">PPYR1160_LOCUS5852</name>
</gene>
<feature type="domain" description="CRAL-TRIO" evidence="4">
    <location>
        <begin position="343"/>
        <end position="515"/>
    </location>
</feature>
<feature type="region of interest" description="Disordered" evidence="2">
    <location>
        <begin position="133"/>
        <end position="157"/>
    </location>
</feature>
<dbReference type="PROSITE" id="PS50191">
    <property type="entry name" value="CRAL_TRIO"/>
    <property type="match status" value="1"/>
</dbReference>
<proteinExistence type="predicted"/>
<dbReference type="SMART" id="SM00516">
    <property type="entry name" value="SEC14"/>
    <property type="match status" value="1"/>
</dbReference>
<dbReference type="CDD" id="cd00170">
    <property type="entry name" value="SEC14"/>
    <property type="match status" value="1"/>
</dbReference>
<dbReference type="PANTHER" id="PTHR45824:SF29">
    <property type="entry name" value="GH16843P"/>
    <property type="match status" value="1"/>
</dbReference>
<evidence type="ECO:0000256" key="1">
    <source>
        <dbReference type="SAM" id="Coils"/>
    </source>
</evidence>
<feature type="coiled-coil region" evidence="1">
    <location>
        <begin position="163"/>
        <end position="190"/>
    </location>
</feature>
<dbReference type="InterPro" id="IPR000591">
    <property type="entry name" value="DEP_dom"/>
</dbReference>
<feature type="domain" description="DEP" evidence="3">
    <location>
        <begin position="43"/>
        <end position="118"/>
    </location>
</feature>
<accession>A0A7R9YAV3</accession>
<name>A0A7R9YAV3_9STRA</name>
<dbReference type="InterPro" id="IPR036388">
    <property type="entry name" value="WH-like_DNA-bd_sf"/>
</dbReference>
<dbReference type="SUPFAM" id="SSF46785">
    <property type="entry name" value="Winged helix' DNA-binding domain"/>
    <property type="match status" value="1"/>
</dbReference>
<dbReference type="PANTHER" id="PTHR45824">
    <property type="entry name" value="GH16843P"/>
    <property type="match status" value="1"/>
</dbReference>
<dbReference type="Gene3D" id="3.40.525.10">
    <property type="entry name" value="CRAL-TRIO lipid binding domain"/>
    <property type="match status" value="1"/>
</dbReference>
<dbReference type="CDD" id="cd04371">
    <property type="entry name" value="DEP"/>
    <property type="match status" value="1"/>
</dbReference>
<keyword evidence="1" id="KW-0175">Coiled coil</keyword>
<dbReference type="InterPro" id="IPR001251">
    <property type="entry name" value="CRAL-TRIO_dom"/>
</dbReference>